<evidence type="ECO:0000256" key="16">
    <source>
        <dbReference type="PIRSR" id="PIRSR613078-1"/>
    </source>
</evidence>
<feature type="domain" description="Methionyl/Valyl/Leucyl/Isoleucyl-tRNA synthetase anticodon-binding" evidence="19">
    <location>
        <begin position="862"/>
        <end position="1034"/>
    </location>
</feature>
<feature type="active site" description="Tele-phosphohistidine intermediate" evidence="16">
    <location>
        <position position="487"/>
    </location>
</feature>
<dbReference type="InterPro" id="IPR023586">
    <property type="entry name" value="Ile-tRNA-ligase_type2"/>
</dbReference>
<dbReference type="InterPro" id="IPR014729">
    <property type="entry name" value="Rossmann-like_a/b/a_fold"/>
</dbReference>
<evidence type="ECO:0000256" key="6">
    <source>
        <dbReference type="ARBA" id="ARBA00022490"/>
    </source>
</evidence>
<comment type="subunit">
    <text evidence="4">Monomer.</text>
</comment>
<evidence type="ECO:0000256" key="1">
    <source>
        <dbReference type="ARBA" id="ARBA00001947"/>
    </source>
</evidence>
<feature type="domain" description="Aminoacyl-tRNA synthetase class Ia" evidence="18">
    <location>
        <begin position="7"/>
        <end position="480"/>
    </location>
</feature>
<comment type="catalytic activity">
    <reaction evidence="15">
        <text>tRNA(Ile) + L-isoleucine + ATP = L-isoleucyl-tRNA(Ile) + AMP + diphosphate</text>
        <dbReference type="Rhea" id="RHEA:11060"/>
        <dbReference type="Rhea" id="RHEA-COMP:9666"/>
        <dbReference type="Rhea" id="RHEA-COMP:9695"/>
        <dbReference type="ChEBI" id="CHEBI:30616"/>
        <dbReference type="ChEBI" id="CHEBI:33019"/>
        <dbReference type="ChEBI" id="CHEBI:58045"/>
        <dbReference type="ChEBI" id="CHEBI:78442"/>
        <dbReference type="ChEBI" id="CHEBI:78528"/>
        <dbReference type="ChEBI" id="CHEBI:456215"/>
        <dbReference type="EC" id="6.1.1.5"/>
    </reaction>
</comment>
<dbReference type="Gene3D" id="3.40.50.620">
    <property type="entry name" value="HUPs"/>
    <property type="match status" value="3"/>
</dbReference>
<dbReference type="CDD" id="cd07067">
    <property type="entry name" value="HP_PGM_like"/>
    <property type="match status" value="1"/>
</dbReference>
<comment type="similarity">
    <text evidence="3">Belongs to the class-I aminoacyl-tRNA synthetase family. IleS type 2 subfamily.</text>
</comment>
<dbReference type="SUPFAM" id="SSF53254">
    <property type="entry name" value="Phosphoglycerate mutase-like"/>
    <property type="match status" value="1"/>
</dbReference>
<dbReference type="InterPro" id="IPR013155">
    <property type="entry name" value="M/V/L/I-tRNA-synth_anticd-bd"/>
</dbReference>
<keyword evidence="13" id="KW-0030">Aminoacyl-tRNA synthetase</keyword>
<keyword evidence="11" id="KW-0067">ATP-binding</keyword>
<dbReference type="InterPro" id="IPR009080">
    <property type="entry name" value="tRNAsynth_Ia_anticodon-bd"/>
</dbReference>
<dbReference type="Pfam" id="PF00133">
    <property type="entry name" value="tRNA-synt_1"/>
    <property type="match status" value="2"/>
</dbReference>
<dbReference type="Pfam" id="PF08264">
    <property type="entry name" value="Anticodon_1"/>
    <property type="match status" value="1"/>
</dbReference>
<dbReference type="Gene3D" id="3.90.740.10">
    <property type="entry name" value="Valyl/Leucyl/Isoleucyl-tRNA synthetase, editing domain"/>
    <property type="match status" value="1"/>
</dbReference>
<dbReference type="InterPro" id="IPR009008">
    <property type="entry name" value="Val/Leu/Ile-tRNA-synth_edit"/>
</dbReference>
<keyword evidence="9" id="KW-0547">Nucleotide-binding</keyword>
<feature type="binding site" evidence="17">
    <location>
        <begin position="486"/>
        <end position="493"/>
    </location>
    <ligand>
        <name>substrate</name>
    </ligand>
</feature>
<evidence type="ECO:0000256" key="9">
    <source>
        <dbReference type="ARBA" id="ARBA00022741"/>
    </source>
</evidence>
<dbReference type="EC" id="6.1.1.5" evidence="5"/>
<feature type="binding site" evidence="17">
    <location>
        <position position="541"/>
    </location>
    <ligand>
        <name>substrate</name>
    </ligand>
</feature>
<keyword evidence="8" id="KW-0479">Metal-binding</keyword>
<evidence type="ECO:0000259" key="19">
    <source>
        <dbReference type="Pfam" id="PF08264"/>
    </source>
</evidence>
<evidence type="ECO:0000256" key="10">
    <source>
        <dbReference type="ARBA" id="ARBA00022833"/>
    </source>
</evidence>
<gene>
    <name evidence="20" type="ORF">UW30_C0005G0030</name>
</gene>
<dbReference type="Proteomes" id="UP000034736">
    <property type="component" value="Unassembled WGS sequence"/>
</dbReference>
<evidence type="ECO:0000256" key="4">
    <source>
        <dbReference type="ARBA" id="ARBA00011245"/>
    </source>
</evidence>
<dbReference type="PATRIC" id="fig|1618647.3.peg.308"/>
<feature type="active site" description="Proton donor/acceptor" evidence="16">
    <location>
        <position position="568"/>
    </location>
</feature>
<reference evidence="20 21" key="1">
    <citation type="journal article" date="2015" name="Nature">
        <title>rRNA introns, odd ribosomes, and small enigmatic genomes across a large radiation of phyla.</title>
        <authorList>
            <person name="Brown C.T."/>
            <person name="Hug L.A."/>
            <person name="Thomas B.C."/>
            <person name="Sharon I."/>
            <person name="Castelle C.J."/>
            <person name="Singh A."/>
            <person name="Wilkins M.J."/>
            <person name="Williams K.H."/>
            <person name="Banfield J.F."/>
        </authorList>
    </citation>
    <scope>NUCLEOTIDE SEQUENCE [LARGE SCALE GENOMIC DNA]</scope>
</reference>
<dbReference type="InterPro" id="IPR002300">
    <property type="entry name" value="aa-tRNA-synth_Ia"/>
</dbReference>
<dbReference type="PANTHER" id="PTHR42780">
    <property type="entry name" value="SOLEUCYL-TRNA SYNTHETASE"/>
    <property type="match status" value="1"/>
</dbReference>
<dbReference type="STRING" id="1618647.UW30_C0005G0030"/>
<dbReference type="FunFam" id="3.40.50.620:FF:000063">
    <property type="entry name" value="Isoleucine--tRNA ligase"/>
    <property type="match status" value="1"/>
</dbReference>
<proteinExistence type="inferred from homology"/>
<comment type="subcellular location">
    <subcellularLocation>
        <location evidence="2">Cytoplasm</location>
    </subcellularLocation>
</comment>
<dbReference type="InterPro" id="IPR013078">
    <property type="entry name" value="His_Pase_superF_clade-1"/>
</dbReference>
<comment type="cofactor">
    <cofactor evidence="1">
        <name>Zn(2+)</name>
        <dbReference type="ChEBI" id="CHEBI:29105"/>
    </cofactor>
</comment>
<dbReference type="PRINTS" id="PR00984">
    <property type="entry name" value="TRNASYNTHILE"/>
</dbReference>
<dbReference type="Pfam" id="PF00300">
    <property type="entry name" value="His_Phos_1"/>
    <property type="match status" value="1"/>
</dbReference>
<evidence type="ECO:0000256" key="2">
    <source>
        <dbReference type="ARBA" id="ARBA00004496"/>
    </source>
</evidence>
<evidence type="ECO:0000259" key="18">
    <source>
        <dbReference type="Pfam" id="PF00133"/>
    </source>
</evidence>
<evidence type="ECO:0000256" key="13">
    <source>
        <dbReference type="ARBA" id="ARBA00023146"/>
    </source>
</evidence>
<sequence>MFSEEEILGFWKKNKVFEKSVAQRKNKKTFVFFEGPPTANGDPGVHHVEARSFKDIILRFKTMQGFFVPRRAGWDTHGLPVEVQVEKTLGLRNKKEIEAYGVATFNKKCRESVWQYKDLWERMTDRMGFWIDMAHPYITYENSYIEALWGIVKEFAKKELLYEDFKVLPWCARCGTALSSHELAQGYEKVRENSVFVKFPISNSQFPNSYFLVWTTTPWTLPGNVALAVNPKIDYIFVKNESEILILAEARISVLGEGYEVIKNVKGSELVGKNYEPLYPATSPPLGGETAKLYKVVAGDFVSTEDGSGIVHIAPAFGDDDFQLSKKFNLPVLSTTGQDGLMKTSGQNWNGGWFKKADPLIIEDIRLRHLLFKEELYEHDYPFCWRCKNPLMYLARKSWWVDVNKVRGELLKNNQTIGWHPEHIKDGRFGEWLKEKKNWAFSRERYWGTPLPVWRCEKCEKWEAVGSLMELREKGTASGNKYIIMRHGESVSNVKKITNCSIEKNHYPLMPKGRKQVEGAAKLMQKNKWKPDLIFTSPFLRTKETAELVAEKLGVEASAIKIDPRLGEINTGIFCEGNPKKYHEFYKDELEKFAKAPPNGESLNDVKKRVFAAAAEIEARYQGKKILIVCHEYPAWMLWTALEGKTNEESTEEHIKRKWEFLNTGDFEKAEFLNIPRDENMVLDMHKPYIDAVMIKCSCGGEMKRVPEVCDVWFDSGSMPFASNPPGFPADYIVEAIDQTRGWFYTLLAVSTLLGKGAPYKNVISLGHVLDTKGKKMSKSLGNIVNPMALIEKYGADAVRWYFFTVNQPWDSKLFNEADVKDASRRFFVILWNILQFYKMYNIAPIKVRRARRVIPAKLLINRWVLLRWSEVAGGVTGKLENYDIVGAARDIENFVVEDVSRWYVRRIRDVMKENSKEMKETSAVLGYLLAEISKLLAPFAPFIAEKIWLELRNKGSVHLEDWPFKLARSNFLALNPLYGGFDASPKLKRARSQKPPKSGTKTQEVLVNMAEVRRIVGLALEARQKAGIKVRQPLAKIEVKDKKLASADKNFLELLKEEVNVKNVIFSASLEDEVRLDTNITPELREEGILRDLIREIQSARKTAGLTPKDKVPATFELPKEIFEVAKKHEKILIKETNLKSIKISEAPTQKIFLK</sequence>
<protein>
    <recommendedName>
        <fullName evidence="5">isoleucine--tRNA ligase</fullName>
        <ecNumber evidence="5">6.1.1.5</ecNumber>
    </recommendedName>
</protein>
<keyword evidence="10" id="KW-0862">Zinc</keyword>
<evidence type="ECO:0000256" key="7">
    <source>
        <dbReference type="ARBA" id="ARBA00022598"/>
    </source>
</evidence>
<feature type="domain" description="Aminoacyl-tRNA synthetase class Ia" evidence="18">
    <location>
        <begin position="686"/>
        <end position="805"/>
    </location>
</feature>
<evidence type="ECO:0000313" key="20">
    <source>
        <dbReference type="EMBL" id="KKT41716.1"/>
    </source>
</evidence>
<evidence type="ECO:0000256" key="5">
    <source>
        <dbReference type="ARBA" id="ARBA00013165"/>
    </source>
</evidence>
<evidence type="ECO:0000256" key="3">
    <source>
        <dbReference type="ARBA" id="ARBA00007078"/>
    </source>
</evidence>
<evidence type="ECO:0000313" key="21">
    <source>
        <dbReference type="Proteomes" id="UP000034736"/>
    </source>
</evidence>
<evidence type="ECO:0000256" key="14">
    <source>
        <dbReference type="ARBA" id="ARBA00025217"/>
    </source>
</evidence>
<evidence type="ECO:0000256" key="12">
    <source>
        <dbReference type="ARBA" id="ARBA00022917"/>
    </source>
</evidence>
<dbReference type="InterPro" id="IPR002301">
    <property type="entry name" value="Ile-tRNA-ligase"/>
</dbReference>
<dbReference type="GO" id="GO:0004822">
    <property type="term" value="F:isoleucine-tRNA ligase activity"/>
    <property type="evidence" value="ECO:0007669"/>
    <property type="project" value="UniProtKB-EC"/>
</dbReference>
<evidence type="ECO:0000256" key="8">
    <source>
        <dbReference type="ARBA" id="ARBA00022723"/>
    </source>
</evidence>
<keyword evidence="12" id="KW-0648">Protein biosynthesis</keyword>
<dbReference type="GO" id="GO:0002161">
    <property type="term" value="F:aminoacyl-tRNA deacylase activity"/>
    <property type="evidence" value="ECO:0007669"/>
    <property type="project" value="InterPro"/>
</dbReference>
<comment type="caution">
    <text evidence="20">The sequence shown here is derived from an EMBL/GenBank/DDBJ whole genome shotgun (WGS) entry which is preliminary data.</text>
</comment>
<keyword evidence="6" id="KW-0963">Cytoplasm</keyword>
<organism evidence="20 21">
    <name type="scientific">Candidatus Giovannonibacteria bacterium GW2011_GWA2_44_13b</name>
    <dbReference type="NCBI Taxonomy" id="1618647"/>
    <lineage>
        <taxon>Bacteria</taxon>
        <taxon>Candidatus Giovannoniibacteriota</taxon>
    </lineage>
</organism>
<dbReference type="Gene3D" id="1.10.730.10">
    <property type="entry name" value="Isoleucyl-tRNA Synthetase, Domain 1"/>
    <property type="match status" value="1"/>
</dbReference>
<dbReference type="AlphaFoldDB" id="A0A0G1H2V0"/>
<comment type="function">
    <text evidence="14">Catalyzes the attachment of isoleucine to tRNA(Ile). As IleRS can inadvertently accommodate and process structurally similar amino acids such as valine, to avoid such errors it has two additional distinct tRNA(Ile)-dependent editing activities. One activity is designated as 'pretransfer' editing and involves the hydrolysis of activated Val-AMP. The other activity is designated 'posttransfer' editing and involves deacylation of mischarged Val-tRNA(Ile).</text>
</comment>
<accession>A0A0G1H2V0</accession>
<name>A0A0G1H2V0_9BACT</name>
<evidence type="ECO:0000256" key="15">
    <source>
        <dbReference type="ARBA" id="ARBA00048359"/>
    </source>
</evidence>
<evidence type="ECO:0000256" key="11">
    <source>
        <dbReference type="ARBA" id="ARBA00022840"/>
    </source>
</evidence>
<dbReference type="SMART" id="SM00855">
    <property type="entry name" value="PGAM"/>
    <property type="match status" value="1"/>
</dbReference>
<evidence type="ECO:0000256" key="17">
    <source>
        <dbReference type="PIRSR" id="PIRSR613078-2"/>
    </source>
</evidence>
<dbReference type="SUPFAM" id="SSF47323">
    <property type="entry name" value="Anticodon-binding domain of a subclass of class I aminoacyl-tRNA synthetases"/>
    <property type="match status" value="2"/>
</dbReference>
<dbReference type="SUPFAM" id="SSF52374">
    <property type="entry name" value="Nucleotidylyl transferase"/>
    <property type="match status" value="1"/>
</dbReference>
<dbReference type="GO" id="GO:0006428">
    <property type="term" value="P:isoleucyl-tRNA aminoacylation"/>
    <property type="evidence" value="ECO:0007669"/>
    <property type="project" value="InterPro"/>
</dbReference>
<dbReference type="GO" id="GO:0005737">
    <property type="term" value="C:cytoplasm"/>
    <property type="evidence" value="ECO:0007669"/>
    <property type="project" value="UniProtKB-SubCell"/>
</dbReference>
<keyword evidence="7 20" id="KW-0436">Ligase</keyword>
<dbReference type="InterPro" id="IPR029033">
    <property type="entry name" value="His_PPase_superfam"/>
</dbReference>
<dbReference type="SUPFAM" id="SSF50677">
    <property type="entry name" value="ValRS/IleRS/LeuRS editing domain"/>
    <property type="match status" value="1"/>
</dbReference>
<dbReference type="PANTHER" id="PTHR42780:SF1">
    <property type="entry name" value="ISOLEUCINE--TRNA LIGASE, CYTOPLASMIC"/>
    <property type="match status" value="1"/>
</dbReference>
<dbReference type="GO" id="GO:0046872">
    <property type="term" value="F:metal ion binding"/>
    <property type="evidence" value="ECO:0007669"/>
    <property type="project" value="UniProtKB-KW"/>
</dbReference>
<dbReference type="EMBL" id="LCHU01000005">
    <property type="protein sequence ID" value="KKT41716.1"/>
    <property type="molecule type" value="Genomic_DNA"/>
</dbReference>
<dbReference type="Pfam" id="PF19302">
    <property type="entry name" value="DUF5915"/>
    <property type="match status" value="1"/>
</dbReference>
<dbReference type="GO" id="GO:0005524">
    <property type="term" value="F:ATP binding"/>
    <property type="evidence" value="ECO:0007669"/>
    <property type="project" value="UniProtKB-KW"/>
</dbReference>